<keyword evidence="1" id="KW-0479">Metal-binding</keyword>
<dbReference type="AlphaFoldDB" id="A0A1E5Q739"/>
<feature type="binding site" evidence="1">
    <location>
        <position position="73"/>
    </location>
    <ligand>
        <name>Mg(2+)</name>
        <dbReference type="ChEBI" id="CHEBI:18420"/>
        <label>1</label>
    </ligand>
</feature>
<comment type="cofactor">
    <cofactor evidence="1">
        <name>Mg(2+)</name>
        <dbReference type="ChEBI" id="CHEBI:18420"/>
    </cofactor>
    <text evidence="1">Binds 2 magnesium ions per subunit.</text>
</comment>
<accession>A0A1E5Q739</accession>
<dbReference type="GO" id="GO:0046872">
    <property type="term" value="F:metal ion binding"/>
    <property type="evidence" value="ECO:0007669"/>
    <property type="project" value="UniProtKB-KW"/>
</dbReference>
<feature type="binding site" evidence="1">
    <location>
        <position position="261"/>
    </location>
    <ligand>
        <name>Mg(2+)</name>
        <dbReference type="ChEBI" id="CHEBI:18420"/>
        <label>1</label>
    </ligand>
</feature>
<dbReference type="PANTHER" id="PTHR16222">
    <property type="entry name" value="ADP-RIBOSYLGLYCOHYDROLASE"/>
    <property type="match status" value="1"/>
</dbReference>
<feature type="binding site" evidence="1">
    <location>
        <position position="259"/>
    </location>
    <ligand>
        <name>Mg(2+)</name>
        <dbReference type="ChEBI" id="CHEBI:18420"/>
        <label>1</label>
    </ligand>
</feature>
<dbReference type="GO" id="GO:0016787">
    <property type="term" value="F:hydrolase activity"/>
    <property type="evidence" value="ECO:0007669"/>
    <property type="project" value="UniProtKB-KW"/>
</dbReference>
<dbReference type="Pfam" id="PF03747">
    <property type="entry name" value="ADP_ribosyl_GH"/>
    <property type="match status" value="1"/>
</dbReference>
<feature type="binding site" evidence="1">
    <location>
        <position position="71"/>
    </location>
    <ligand>
        <name>Mg(2+)</name>
        <dbReference type="ChEBI" id="CHEBI:18420"/>
        <label>1</label>
    </ligand>
</feature>
<keyword evidence="3" id="KW-1185">Reference proteome</keyword>
<sequence>MSALAMKADPQAFEQDGLTSRAVGAYLGLAVGDALGATVEFMTPREIQHQYGEHRDMIGGGWLNLRPGQVTDDTQMSLALGDAILRADGVEGVSIAKAFDDWLKSKPIDVGSTVRRGIVRFRTSGTVQGPVDDYDGGNGAVMRVLPLAIAGLGADPKTLEAAALVQAHITHNCPLADVGMMTVVQMLQRALITPTNAYQDMVALAHRLGRYDKAYDITKKREENPSGFLPDTLRAVFQAFARTDSFEAALLDVVNRGGDADTTGAILGFLVGALYGVDAIPSRWLAKLDRNVADACDAQARLLLQLSPLVSGRELKVSQNPI</sequence>
<dbReference type="InterPro" id="IPR036705">
    <property type="entry name" value="Ribosyl_crysJ1_sf"/>
</dbReference>
<keyword evidence="2" id="KW-0378">Hydrolase</keyword>
<name>A0A1E5Q739_9PROT</name>
<evidence type="ECO:0000256" key="1">
    <source>
        <dbReference type="PIRSR" id="PIRSR605502-1"/>
    </source>
</evidence>
<proteinExistence type="predicted"/>
<organism evidence="2 3">
    <name type="scientific">Magnetovibrio blakemorei</name>
    <dbReference type="NCBI Taxonomy" id="28181"/>
    <lineage>
        <taxon>Bacteria</taxon>
        <taxon>Pseudomonadati</taxon>
        <taxon>Pseudomonadota</taxon>
        <taxon>Alphaproteobacteria</taxon>
        <taxon>Rhodospirillales</taxon>
        <taxon>Magnetovibrionaceae</taxon>
        <taxon>Magnetovibrio</taxon>
    </lineage>
</organism>
<feature type="binding site" evidence="1">
    <location>
        <position position="262"/>
    </location>
    <ligand>
        <name>Mg(2+)</name>
        <dbReference type="ChEBI" id="CHEBI:18420"/>
        <label>1</label>
    </ligand>
</feature>
<gene>
    <name evidence="2" type="ORF">BEN30_12660</name>
</gene>
<dbReference type="SUPFAM" id="SSF101478">
    <property type="entry name" value="ADP-ribosylglycohydrolase"/>
    <property type="match status" value="1"/>
</dbReference>
<dbReference type="Gene3D" id="1.10.4080.10">
    <property type="entry name" value="ADP-ribosylation/Crystallin J1"/>
    <property type="match status" value="1"/>
</dbReference>
<dbReference type="PANTHER" id="PTHR16222:SF12">
    <property type="entry name" value="ADP-RIBOSYLGLYCOHYDROLASE-RELATED"/>
    <property type="match status" value="1"/>
</dbReference>
<reference evidence="3" key="1">
    <citation type="submission" date="2016-07" db="EMBL/GenBank/DDBJ databases">
        <authorList>
            <person name="Florea S."/>
            <person name="Webb J.S."/>
            <person name="Jaromczyk J."/>
            <person name="Schardl C.L."/>
        </authorList>
    </citation>
    <scope>NUCLEOTIDE SEQUENCE [LARGE SCALE GENOMIC DNA]</scope>
    <source>
        <strain evidence="3">MV-1</strain>
    </source>
</reference>
<feature type="binding site" evidence="1">
    <location>
        <position position="72"/>
    </location>
    <ligand>
        <name>Mg(2+)</name>
        <dbReference type="ChEBI" id="CHEBI:18420"/>
        <label>1</label>
    </ligand>
</feature>
<evidence type="ECO:0000313" key="2">
    <source>
        <dbReference type="EMBL" id="OEJ66235.1"/>
    </source>
</evidence>
<dbReference type="Proteomes" id="UP000095347">
    <property type="component" value="Unassembled WGS sequence"/>
</dbReference>
<dbReference type="InterPro" id="IPR013479">
    <property type="entry name" value="ADP-ribosyl_diN_reduct_hydro"/>
</dbReference>
<dbReference type="InterPro" id="IPR005502">
    <property type="entry name" value="Ribosyl_crysJ1"/>
</dbReference>
<dbReference type="NCBIfam" id="TIGR02662">
    <property type="entry name" value="dinitro_DRAG"/>
    <property type="match status" value="1"/>
</dbReference>
<dbReference type="InterPro" id="IPR050792">
    <property type="entry name" value="ADP-ribosylglycohydrolase"/>
</dbReference>
<dbReference type="OrthoDB" id="9806482at2"/>
<dbReference type="EMBL" id="MCGG01000036">
    <property type="protein sequence ID" value="OEJ66235.1"/>
    <property type="molecule type" value="Genomic_DNA"/>
</dbReference>
<evidence type="ECO:0000313" key="3">
    <source>
        <dbReference type="Proteomes" id="UP000095347"/>
    </source>
</evidence>
<comment type="caution">
    <text evidence="2">The sequence shown here is derived from an EMBL/GenBank/DDBJ whole genome shotgun (WGS) entry which is preliminary data.</text>
</comment>
<protein>
    <submittedName>
        <fullName evidence="2">ADP-ribosyl-[dinitrogen reductase] hydrolase</fullName>
    </submittedName>
</protein>
<dbReference type="STRING" id="28181.BEN30_12660"/>
<keyword evidence="1" id="KW-0460">Magnesium</keyword>
<dbReference type="RefSeq" id="WP_069958440.1">
    <property type="nucleotide sequence ID" value="NZ_MCGG01000036.1"/>
</dbReference>